<evidence type="ECO:0000313" key="2">
    <source>
        <dbReference type="EMBL" id="MCP9612761.1"/>
    </source>
</evidence>
<evidence type="ECO:0000259" key="1">
    <source>
        <dbReference type="Pfam" id="PF18731"/>
    </source>
</evidence>
<accession>A0ABT1MLJ5</accession>
<keyword evidence="3" id="KW-1185">Reference proteome</keyword>
<proteinExistence type="predicted"/>
<comment type="caution">
    <text evidence="2">The sequence shown here is derived from an EMBL/GenBank/DDBJ whole genome shotgun (WGS) entry which is preliminary data.</text>
</comment>
<evidence type="ECO:0000313" key="3">
    <source>
        <dbReference type="Proteomes" id="UP001205603"/>
    </source>
</evidence>
<feature type="domain" description="Swt1-like HEPN" evidence="1">
    <location>
        <begin position="137"/>
        <end position="261"/>
    </location>
</feature>
<dbReference type="EMBL" id="JANDHW010000014">
    <property type="protein sequence ID" value="MCP9612761.1"/>
    <property type="molecule type" value="Genomic_DNA"/>
</dbReference>
<reference evidence="2 3" key="1">
    <citation type="submission" date="2022-07" db="EMBL/GenBank/DDBJ databases">
        <title>Fecal culturing of patients with breast cancer.</title>
        <authorList>
            <person name="Teng N.M.Y."/>
            <person name="Kiu R."/>
            <person name="Evans R."/>
            <person name="Baker D.J."/>
            <person name="Zenner C."/>
            <person name="Robinson S.D."/>
            <person name="Hall L.J."/>
        </authorList>
    </citation>
    <scope>NUCLEOTIDE SEQUENCE [LARGE SCALE GENOMIC DNA]</scope>
    <source>
        <strain evidence="2 3">LH1063</strain>
    </source>
</reference>
<dbReference type="InterPro" id="IPR041650">
    <property type="entry name" value="HEPN_Swt1"/>
</dbReference>
<protein>
    <submittedName>
        <fullName evidence="2">Swt1 family HEPN domain-containing protein</fullName>
    </submittedName>
</protein>
<dbReference type="Proteomes" id="UP001205603">
    <property type="component" value="Unassembled WGS sequence"/>
</dbReference>
<dbReference type="RefSeq" id="WP_255028118.1">
    <property type="nucleotide sequence ID" value="NZ_JANDHW010000014.1"/>
</dbReference>
<gene>
    <name evidence="2" type="ORF">NMU02_11725</name>
</gene>
<name>A0ABT1MLJ5_9BACT</name>
<sequence length="264" mass="31631">MTKIQFNDFCQVSRIAFQKKKIDSVILIIWYHQKISEKTSISITEINNYLKQAHLPEYNRTRLSGHLKIDKRITKGENGNYKLNRAILEELDKTFNYLFEDETKISLQVSLNNTPFLDNIDIDNAHKMAELYLIIFCFENSARRFVAKIFSENYGDDWWNKIKNADFKKKVEERISREQKLKWICQRGTSPLFYLDWSDLLKIIRKYEDLFTSLVADLKFIELRFEELERVRNIIAHNGVIPDKNDVDRLILYFQDWCKQLNKI</sequence>
<dbReference type="Pfam" id="PF18731">
    <property type="entry name" value="HEPN_Swt1"/>
    <property type="match status" value="1"/>
</dbReference>
<organism evidence="2 3">
    <name type="scientific">Coprobacter tertius</name>
    <dbReference type="NCBI Taxonomy" id="2944915"/>
    <lineage>
        <taxon>Bacteria</taxon>
        <taxon>Pseudomonadati</taxon>
        <taxon>Bacteroidota</taxon>
        <taxon>Bacteroidia</taxon>
        <taxon>Bacteroidales</taxon>
        <taxon>Barnesiellaceae</taxon>
        <taxon>Coprobacter</taxon>
    </lineage>
</organism>